<evidence type="ECO:0000313" key="5">
    <source>
        <dbReference type="Proteomes" id="UP001055171"/>
    </source>
</evidence>
<organism evidence="2 4">
    <name type="scientific">Mycobacterium lentiflavum</name>
    <dbReference type="NCBI Taxonomy" id="141349"/>
    <lineage>
        <taxon>Bacteria</taxon>
        <taxon>Bacillati</taxon>
        <taxon>Actinomycetota</taxon>
        <taxon>Actinomycetes</taxon>
        <taxon>Mycobacteriales</taxon>
        <taxon>Mycobacteriaceae</taxon>
        <taxon>Mycobacterium</taxon>
        <taxon>Mycobacterium simiae complex</taxon>
    </lineage>
</organism>
<evidence type="ECO:0000256" key="1">
    <source>
        <dbReference type="SAM" id="MobiDB-lite"/>
    </source>
</evidence>
<dbReference type="Proteomes" id="UP001055171">
    <property type="component" value="Plasmid unnamed1"/>
</dbReference>
<dbReference type="EMBL" id="CTEE01000003">
    <property type="protein sequence ID" value="CQD24590.1"/>
    <property type="molecule type" value="Genomic_DNA"/>
</dbReference>
<dbReference type="EMBL" id="CP092424">
    <property type="protein sequence ID" value="ULP45429.1"/>
    <property type="molecule type" value="Genomic_DNA"/>
</dbReference>
<keyword evidence="5" id="KW-1185">Reference proteome</keyword>
<keyword evidence="3" id="KW-0614">Plasmid</keyword>
<sequence>MVLQVDVAGLHSAVAGLVAAAQTLAELGTQLPVHPPLATDETSASVAARLSEHAGVMASRATDGSAVLAAGAAAITQSALAYGEMDQANQSVVSLHGNPAPPKPAFTPAVTVNLVAADVPIAPPAPRPAEATAAIMEAGQPAAGDPFVADCAALSQGFSAAAQAARRGAATVGEHLKGEAAPRITAALTRYADWAQEMARHADAVAKLADNHKHRFTQVKQATPTTTEFANRHRELHNAIALNSSYPSPGSAAAVAKAHTNLTQLTSHTQIVAAGYHTGEQIPEAPPGPPPAPVIVEPGAGQGDTPTSTTPQGADPKPTRDHAGTGHAGDVDPSTDPSDLDGLDPGDADPAANPLAPTGEGSMPAMASSLPSMLTGVLGAGVGMATQIPQKLGQELQGLAQQATQSVAGLAQGMAGKNAVEDAAKIEPADSLGSGAGAGSGDDGATTPAASSGADLKPAASAISGTGVAASTSPPLAGASGSPSFTGAAAESGMGGPPMFMPPMGGMGAGSGATNRKVKNPDKSIEMPAQPHSEPVKGERGDPIRHTATVDAAANPKGGPKRTVTVRSRSRPVDPDPGGDSQ</sequence>
<feature type="compositionally biased region" description="Low complexity" evidence="1">
    <location>
        <begin position="469"/>
        <end position="484"/>
    </location>
</feature>
<dbReference type="InterPro" id="IPR038332">
    <property type="entry name" value="PPE_sf"/>
</dbReference>
<feature type="compositionally biased region" description="Acidic residues" evidence="1">
    <location>
        <begin position="338"/>
        <end position="347"/>
    </location>
</feature>
<feature type="compositionally biased region" description="Basic and acidic residues" evidence="1">
    <location>
        <begin position="534"/>
        <end position="545"/>
    </location>
</feature>
<dbReference type="Gene3D" id="1.20.1260.20">
    <property type="entry name" value="PPE superfamily"/>
    <property type="match status" value="1"/>
</dbReference>
<reference evidence="2 4" key="1">
    <citation type="submission" date="2015-03" db="EMBL/GenBank/DDBJ databases">
        <authorList>
            <person name="Urmite Genomes"/>
        </authorList>
    </citation>
    <scope>NUCLEOTIDE SEQUENCE [LARGE SCALE GENOMIC DNA]</scope>
    <source>
        <strain evidence="2 4">CSUR P1491</strain>
    </source>
</reference>
<dbReference type="RefSeq" id="WP_232530498.1">
    <property type="nucleotide sequence ID" value="NZ_CP092424.2"/>
</dbReference>
<proteinExistence type="predicted"/>
<reference evidence="3" key="2">
    <citation type="submission" date="2022-08" db="EMBL/GenBank/DDBJ databases">
        <title>Complete genome sequence of 14 non-tuberculosis mycobacteria type-strains.</title>
        <authorList>
            <person name="Igarashi Y."/>
            <person name="Osugi A."/>
            <person name="Mitarai S."/>
        </authorList>
    </citation>
    <scope>NUCLEOTIDE SEQUENCE</scope>
    <source>
        <strain evidence="3">ATCC 51985</strain>
        <plasmid evidence="3">unnamed1</plasmid>
    </source>
</reference>
<protein>
    <submittedName>
        <fullName evidence="2">PPE protein</fullName>
    </submittedName>
</protein>
<dbReference type="AlphaFoldDB" id="A0A0E4H2Z8"/>
<feature type="region of interest" description="Disordered" evidence="1">
    <location>
        <begin position="466"/>
        <end position="582"/>
    </location>
</feature>
<geneLocation type="plasmid" evidence="3 5">
    <name>unnamed1</name>
</geneLocation>
<evidence type="ECO:0000313" key="4">
    <source>
        <dbReference type="Proteomes" id="UP000199251"/>
    </source>
</evidence>
<evidence type="ECO:0000313" key="3">
    <source>
        <dbReference type="EMBL" id="ULP45429.1"/>
    </source>
</evidence>
<dbReference type="Proteomes" id="UP000199251">
    <property type="component" value="Unassembled WGS sequence"/>
</dbReference>
<feature type="region of interest" description="Disordered" evidence="1">
    <location>
        <begin position="430"/>
        <end position="454"/>
    </location>
</feature>
<accession>A0A0E4H2Z8</accession>
<evidence type="ECO:0000313" key="2">
    <source>
        <dbReference type="EMBL" id="CQD24590.1"/>
    </source>
</evidence>
<name>A0A0E4H2Z8_MYCLN</name>
<feature type="region of interest" description="Disordered" evidence="1">
    <location>
        <begin position="279"/>
        <end position="367"/>
    </location>
</feature>
<feature type="compositionally biased region" description="Pro residues" evidence="1">
    <location>
        <begin position="284"/>
        <end position="293"/>
    </location>
</feature>
<dbReference type="STRING" id="141349.BN1232_06277"/>
<feature type="compositionally biased region" description="Low complexity" evidence="1">
    <location>
        <begin position="348"/>
        <end position="367"/>
    </location>
</feature>
<dbReference type="SUPFAM" id="SSF140459">
    <property type="entry name" value="PE/PPE dimer-like"/>
    <property type="match status" value="1"/>
</dbReference>
<gene>
    <name evidence="2" type="ORF">BN1232_06277</name>
    <name evidence="3" type="ORF">MJO58_28090</name>
</gene>